<keyword evidence="6 10" id="KW-0332">GMP biosynthesis</keyword>
<dbReference type="SUPFAM" id="SSF52402">
    <property type="entry name" value="Adenine nucleotide alpha hydrolases-like"/>
    <property type="match status" value="1"/>
</dbReference>
<dbReference type="EMBL" id="LT629973">
    <property type="protein sequence ID" value="SEH89347.1"/>
    <property type="molecule type" value="Genomic_DNA"/>
</dbReference>
<dbReference type="PANTHER" id="PTHR11922">
    <property type="entry name" value="GMP SYNTHASE-RELATED"/>
    <property type="match status" value="1"/>
</dbReference>
<keyword evidence="12" id="KW-0808">Transferase</keyword>
<feature type="domain" description="GMPS ATP-PPase" evidence="11">
    <location>
        <begin position="193"/>
        <end position="382"/>
    </location>
</feature>
<evidence type="ECO:0000256" key="10">
    <source>
        <dbReference type="PROSITE-ProRule" id="PRU00886"/>
    </source>
</evidence>
<dbReference type="GO" id="GO:0003921">
    <property type="term" value="F:GMP synthase activity"/>
    <property type="evidence" value="ECO:0007669"/>
    <property type="project" value="InterPro"/>
</dbReference>
<comment type="pathway">
    <text evidence="2">Purine metabolism; GMP biosynthesis; GMP from XMP (L-Gln route): step 1/1.</text>
</comment>
<protein>
    <recommendedName>
        <fullName evidence="3">GMP synthase (glutamine-hydrolyzing)</fullName>
        <ecNumber evidence="3">6.3.5.2</ecNumber>
    </recommendedName>
</protein>
<dbReference type="STRING" id="1679444.PYTT_1508"/>
<dbReference type="OrthoDB" id="9802219at2"/>
<evidence type="ECO:0000256" key="3">
    <source>
        <dbReference type="ARBA" id="ARBA00012746"/>
    </source>
</evidence>
<dbReference type="NCBIfam" id="NF000848">
    <property type="entry name" value="PRK00074.1"/>
    <property type="match status" value="1"/>
</dbReference>
<dbReference type="SUPFAM" id="SSF52317">
    <property type="entry name" value="Class I glutamine amidotransferase-like"/>
    <property type="match status" value="1"/>
</dbReference>
<evidence type="ECO:0000313" key="12">
    <source>
        <dbReference type="EMBL" id="SEH89347.1"/>
    </source>
</evidence>
<dbReference type="PATRIC" id="fig|1679444.3.peg.1193"/>
<evidence type="ECO:0000256" key="1">
    <source>
        <dbReference type="ARBA" id="ARBA00002332"/>
    </source>
</evidence>
<keyword evidence="13" id="KW-1185">Reference proteome</keyword>
<dbReference type="PROSITE" id="PS51553">
    <property type="entry name" value="GMPS_ATP_PPASE"/>
    <property type="match status" value="1"/>
</dbReference>
<dbReference type="InterPro" id="IPR004739">
    <property type="entry name" value="GMP_synth_GATase"/>
</dbReference>
<keyword evidence="4" id="KW-0436">Ligase</keyword>
<dbReference type="InterPro" id="IPR017926">
    <property type="entry name" value="GATASE"/>
</dbReference>
<keyword evidence="7 10" id="KW-0658">Purine biosynthesis</keyword>
<dbReference type="PROSITE" id="PS51273">
    <property type="entry name" value="GATASE_TYPE_1"/>
    <property type="match status" value="1"/>
</dbReference>
<dbReference type="InterPro" id="IPR001674">
    <property type="entry name" value="GMP_synth_C"/>
</dbReference>
<dbReference type="Gene3D" id="3.40.50.620">
    <property type="entry name" value="HUPs"/>
    <property type="match status" value="1"/>
</dbReference>
<dbReference type="InterPro" id="IPR014729">
    <property type="entry name" value="Rossmann-like_a/b/a_fold"/>
</dbReference>
<dbReference type="Pfam" id="PF00117">
    <property type="entry name" value="GATase"/>
    <property type="match status" value="1"/>
</dbReference>
<keyword evidence="5 10" id="KW-0547">Nucleotide-binding</keyword>
<dbReference type="Gene3D" id="3.40.50.880">
    <property type="match status" value="1"/>
</dbReference>
<keyword evidence="9 12" id="KW-0315">Glutamine amidotransferase</keyword>
<name>A0A1C7PAC4_9BACT</name>
<dbReference type="InterPro" id="IPR025777">
    <property type="entry name" value="GMPS_ATP_PPase_dom"/>
</dbReference>
<dbReference type="SUPFAM" id="SSF54810">
    <property type="entry name" value="GMP synthetase C-terminal dimerisation domain"/>
    <property type="match status" value="1"/>
</dbReference>
<evidence type="ECO:0000256" key="5">
    <source>
        <dbReference type="ARBA" id="ARBA00022741"/>
    </source>
</evidence>
<evidence type="ECO:0000256" key="7">
    <source>
        <dbReference type="ARBA" id="ARBA00022755"/>
    </source>
</evidence>
<dbReference type="EC" id="6.3.5.2" evidence="3"/>
<evidence type="ECO:0000256" key="2">
    <source>
        <dbReference type="ARBA" id="ARBA00005153"/>
    </source>
</evidence>
<evidence type="ECO:0000259" key="11">
    <source>
        <dbReference type="PROSITE" id="PS51553"/>
    </source>
</evidence>
<dbReference type="NCBIfam" id="TIGR00884">
    <property type="entry name" value="guaA_Cterm"/>
    <property type="match status" value="1"/>
</dbReference>
<keyword evidence="8 10" id="KW-0067">ATP-binding</keyword>
<dbReference type="FunFam" id="3.30.300.10:FF:000002">
    <property type="entry name" value="GMP synthase [glutamine-hydrolyzing]"/>
    <property type="match status" value="1"/>
</dbReference>
<organism evidence="12 13">
    <name type="scientific">Akkermansia glycaniphila</name>
    <dbReference type="NCBI Taxonomy" id="1679444"/>
    <lineage>
        <taxon>Bacteria</taxon>
        <taxon>Pseudomonadati</taxon>
        <taxon>Verrucomicrobiota</taxon>
        <taxon>Verrucomicrobiia</taxon>
        <taxon>Verrucomicrobiales</taxon>
        <taxon>Akkermansiaceae</taxon>
        <taxon>Akkermansia</taxon>
    </lineage>
</organism>
<dbReference type="PANTHER" id="PTHR11922:SF2">
    <property type="entry name" value="GMP SYNTHASE [GLUTAMINE-HYDROLYZING]"/>
    <property type="match status" value="1"/>
</dbReference>
<reference evidence="13" key="1">
    <citation type="submission" date="2016-09" db="EMBL/GenBank/DDBJ databases">
        <authorList>
            <person name="Koehorst J."/>
        </authorList>
    </citation>
    <scope>NUCLEOTIDE SEQUENCE [LARGE SCALE GENOMIC DNA]</scope>
</reference>
<dbReference type="Pfam" id="PF00958">
    <property type="entry name" value="GMP_synt_C"/>
    <property type="match status" value="1"/>
</dbReference>
<gene>
    <name evidence="12" type="ORF">PYTT_1508</name>
</gene>
<dbReference type="NCBIfam" id="TIGR00888">
    <property type="entry name" value="guaA_Nterm"/>
    <property type="match status" value="1"/>
</dbReference>
<evidence type="ECO:0000256" key="6">
    <source>
        <dbReference type="ARBA" id="ARBA00022749"/>
    </source>
</evidence>
<accession>A0A1C7PAC4</accession>
<dbReference type="GO" id="GO:0005524">
    <property type="term" value="F:ATP binding"/>
    <property type="evidence" value="ECO:0007669"/>
    <property type="project" value="UniProtKB-UniRule"/>
</dbReference>
<dbReference type="UniPathway" id="UPA00189">
    <property type="reaction ID" value="UER00296"/>
</dbReference>
<dbReference type="Gene3D" id="3.30.300.10">
    <property type="match status" value="1"/>
</dbReference>
<dbReference type="GO" id="GO:0016740">
    <property type="term" value="F:transferase activity"/>
    <property type="evidence" value="ECO:0007669"/>
    <property type="project" value="UniProtKB-KW"/>
</dbReference>
<dbReference type="Pfam" id="PF03054">
    <property type="entry name" value="tRNA_Me_trans"/>
    <property type="match status" value="1"/>
</dbReference>
<evidence type="ECO:0000256" key="4">
    <source>
        <dbReference type="ARBA" id="ARBA00022598"/>
    </source>
</evidence>
<dbReference type="Proteomes" id="UP000176204">
    <property type="component" value="Chromosome I"/>
</dbReference>
<proteinExistence type="predicted"/>
<feature type="binding site" evidence="10">
    <location>
        <begin position="220"/>
        <end position="226"/>
    </location>
    <ligand>
        <name>ATP</name>
        <dbReference type="ChEBI" id="CHEBI:30616"/>
    </ligand>
</feature>
<dbReference type="RefSeq" id="WP_067777381.1">
    <property type="nucleotide sequence ID" value="NZ_LIGX01000035.1"/>
</dbReference>
<dbReference type="PRINTS" id="PR00097">
    <property type="entry name" value="ANTSNTHASEII"/>
</dbReference>
<dbReference type="CDD" id="cd01997">
    <property type="entry name" value="GMP_synthase_C"/>
    <property type="match status" value="1"/>
</dbReference>
<evidence type="ECO:0000313" key="13">
    <source>
        <dbReference type="Proteomes" id="UP000176204"/>
    </source>
</evidence>
<dbReference type="PRINTS" id="PR00096">
    <property type="entry name" value="GATASE"/>
</dbReference>
<sequence>MHVKHLVAVIDFGSQYTQLIVRRVRELGFMAKLYALEDLDQIHEPGAVILSGGPKSTTDADAPDIDFAWLQSFGVPVLGVCYGMQLLNIKHGGTVKGSNKREYGPAALVPEAGAVLYKDVTPSSQVWMSHSDTVDHLAEGCSVIARNAEGVPVSLQWSDRMYGIQFHPEVTHSHEGRTILRNFLALADNLQRFDIGDFKNEIVQEIRDRVGDKQVVCGVSGGVDSTVLAVLLHEAGVNVRPIFVDNGLLRKNEAEEVQANFARMGVEIETIDASERFLNALAGEGDPEKKRRIIGGLFLDVFWDAVGNAEMLAQGTLYPDVIESASNAKSKASVIKTHHNRVERVLELQAQGKVLEPLAELFKDEVRELGAAMGIPHDILWRHPFPGPGLAVRCPGEVTKERLDIIRECDAIFIGNLKKFGWYEKVWQAYAGLIPVKTVGVKGDERSYEWATNLRAIVSEDAMTADWVELPPALLRETSNRILNEVKGINRVLYDISTKPPASIEWE</sequence>
<dbReference type="GO" id="GO:0005829">
    <property type="term" value="C:cytosol"/>
    <property type="evidence" value="ECO:0007669"/>
    <property type="project" value="TreeGrafter"/>
</dbReference>
<evidence type="ECO:0000256" key="8">
    <source>
        <dbReference type="ARBA" id="ARBA00022840"/>
    </source>
</evidence>
<comment type="function">
    <text evidence="1">Catalyzes the synthesis of GMP from XMP.</text>
</comment>
<evidence type="ECO:0000256" key="9">
    <source>
        <dbReference type="ARBA" id="ARBA00022962"/>
    </source>
</evidence>
<dbReference type="AlphaFoldDB" id="A0A1C7PAC4"/>
<dbReference type="KEGG" id="agl:PYTT_1508"/>
<dbReference type="InterPro" id="IPR029062">
    <property type="entry name" value="Class_I_gatase-like"/>
</dbReference>